<organism evidence="7 8">
    <name type="scientific">Capnocytophaga bilenii</name>
    <dbReference type="NCBI Taxonomy" id="2819369"/>
    <lineage>
        <taxon>Bacteria</taxon>
        <taxon>Pseudomonadati</taxon>
        <taxon>Bacteroidota</taxon>
        <taxon>Flavobacteriia</taxon>
        <taxon>Flavobacteriales</taxon>
        <taxon>Flavobacteriaceae</taxon>
        <taxon>Capnocytophaga</taxon>
    </lineage>
</organism>
<evidence type="ECO:0000256" key="2">
    <source>
        <dbReference type="ARBA" id="ARBA00022552"/>
    </source>
</evidence>
<keyword evidence="4 6" id="KW-0808">Transferase</keyword>
<dbReference type="PIRSF" id="PIRSF003078">
    <property type="entry name" value="GidB"/>
    <property type="match status" value="1"/>
</dbReference>
<feature type="binding site" evidence="6">
    <location>
        <begin position="122"/>
        <end position="123"/>
    </location>
    <ligand>
        <name>S-adenosyl-L-methionine</name>
        <dbReference type="ChEBI" id="CHEBI:59789"/>
    </ligand>
</feature>
<dbReference type="EMBL" id="JAGDYP010000005">
    <property type="protein sequence ID" value="MBO1884262.1"/>
    <property type="molecule type" value="Genomic_DNA"/>
</dbReference>
<dbReference type="InterPro" id="IPR003682">
    <property type="entry name" value="rRNA_ssu_MeTfrase_G"/>
</dbReference>
<evidence type="ECO:0000313" key="8">
    <source>
        <dbReference type="Proteomes" id="UP000681610"/>
    </source>
</evidence>
<evidence type="ECO:0000256" key="6">
    <source>
        <dbReference type="HAMAP-Rule" id="MF_00074"/>
    </source>
</evidence>
<dbReference type="SUPFAM" id="SSF53335">
    <property type="entry name" value="S-adenosyl-L-methionine-dependent methyltransferases"/>
    <property type="match status" value="1"/>
</dbReference>
<keyword evidence="8" id="KW-1185">Reference proteome</keyword>
<feature type="binding site" evidence="6">
    <location>
        <position position="76"/>
    </location>
    <ligand>
        <name>S-adenosyl-L-methionine</name>
        <dbReference type="ChEBI" id="CHEBI:59789"/>
    </ligand>
</feature>
<feature type="binding site" evidence="6">
    <location>
        <position position="71"/>
    </location>
    <ligand>
        <name>S-adenosyl-L-methionine</name>
        <dbReference type="ChEBI" id="CHEBI:59789"/>
    </ligand>
</feature>
<comment type="function">
    <text evidence="6">Specifically methylates the N7 position of a guanine in 16S rRNA.</text>
</comment>
<dbReference type="PANTHER" id="PTHR31760:SF0">
    <property type="entry name" value="S-ADENOSYL-L-METHIONINE-DEPENDENT METHYLTRANSFERASES SUPERFAMILY PROTEIN"/>
    <property type="match status" value="1"/>
</dbReference>
<sequence length="206" mass="23540">MKIIHKYFTELSEEQQQQFSELKPLYEEWNAKINVISRKDMGDFYERHVLHSLAIAKRITFAKGTEILDVGTGGGFPGIPLAVYFPKCSFTLVDSIGKKIKVVQEVVNALGLKNVITKQIRAEELKGNYDFVVSRAVTQMKDFVPWVRGKFKKQSHNELANGILYLKGGDLTEELVSFERAVVTDISKYFEESFFETKKIVYLSNS</sequence>
<keyword evidence="1 6" id="KW-0963">Cytoplasm</keyword>
<keyword evidence="3 6" id="KW-0489">Methyltransferase</keyword>
<comment type="subcellular location">
    <subcellularLocation>
        <location evidence="6">Cytoplasm</location>
    </subcellularLocation>
</comment>
<reference evidence="7 8" key="1">
    <citation type="submission" date="2021-03" db="EMBL/GenBank/DDBJ databases">
        <title>Isolation and description of Capnocytophaga bilenii sp. nov., a novel Capnocytophaga species, isolated from a gingivitis subject.</title>
        <authorList>
            <person name="Antezack A."/>
            <person name="Monnet-Corti V."/>
            <person name="La Scola B."/>
        </authorList>
    </citation>
    <scope>NUCLEOTIDE SEQUENCE [LARGE SCALE GENOMIC DNA]</scope>
    <source>
        <strain evidence="7 8">Marseille-Q4570</strain>
    </source>
</reference>
<evidence type="ECO:0000256" key="3">
    <source>
        <dbReference type="ARBA" id="ARBA00022603"/>
    </source>
</evidence>
<evidence type="ECO:0000256" key="1">
    <source>
        <dbReference type="ARBA" id="ARBA00022490"/>
    </source>
</evidence>
<dbReference type="RefSeq" id="WP_208058794.1">
    <property type="nucleotide sequence ID" value="NZ_JAGDYP010000005.1"/>
</dbReference>
<comment type="caution">
    <text evidence="6">Lacks conserved residue(s) required for the propagation of feature annotation.</text>
</comment>
<dbReference type="Gene3D" id="3.40.50.150">
    <property type="entry name" value="Vaccinia Virus protein VP39"/>
    <property type="match status" value="1"/>
</dbReference>
<dbReference type="CDD" id="cd02440">
    <property type="entry name" value="AdoMet_MTases"/>
    <property type="match status" value="1"/>
</dbReference>
<dbReference type="EC" id="2.1.1.-" evidence="6"/>
<comment type="caution">
    <text evidence="7">The sequence shown here is derived from an EMBL/GenBank/DDBJ whole genome shotgun (WGS) entry which is preliminary data.</text>
</comment>
<dbReference type="HAMAP" id="MF_00074">
    <property type="entry name" value="16SrRNA_methyltr_G"/>
    <property type="match status" value="1"/>
</dbReference>
<dbReference type="PANTHER" id="PTHR31760">
    <property type="entry name" value="S-ADENOSYL-L-METHIONINE-DEPENDENT METHYLTRANSFERASES SUPERFAMILY PROTEIN"/>
    <property type="match status" value="1"/>
</dbReference>
<comment type="similarity">
    <text evidence="6">Belongs to the methyltransferase superfamily. RNA methyltransferase RsmG family.</text>
</comment>
<keyword evidence="5 6" id="KW-0949">S-adenosyl-L-methionine</keyword>
<feature type="binding site" evidence="6">
    <location>
        <position position="135"/>
    </location>
    <ligand>
        <name>S-adenosyl-L-methionine</name>
        <dbReference type="ChEBI" id="CHEBI:59789"/>
    </ligand>
</feature>
<name>A0ABS3PYE9_9FLAO</name>
<gene>
    <name evidence="6 7" type="primary">rsmG</name>
    <name evidence="7" type="ORF">J4N46_07475</name>
</gene>
<dbReference type="InterPro" id="IPR029063">
    <property type="entry name" value="SAM-dependent_MTases_sf"/>
</dbReference>
<proteinExistence type="inferred from homology"/>
<evidence type="ECO:0000313" key="7">
    <source>
        <dbReference type="EMBL" id="MBO1884262.1"/>
    </source>
</evidence>
<dbReference type="Pfam" id="PF02527">
    <property type="entry name" value="GidB"/>
    <property type="match status" value="1"/>
</dbReference>
<dbReference type="NCBIfam" id="TIGR00138">
    <property type="entry name" value="rsmG_gidB"/>
    <property type="match status" value="1"/>
</dbReference>
<evidence type="ECO:0000256" key="5">
    <source>
        <dbReference type="ARBA" id="ARBA00022691"/>
    </source>
</evidence>
<evidence type="ECO:0000256" key="4">
    <source>
        <dbReference type="ARBA" id="ARBA00022679"/>
    </source>
</evidence>
<dbReference type="Proteomes" id="UP000681610">
    <property type="component" value="Unassembled WGS sequence"/>
</dbReference>
<keyword evidence="2 6" id="KW-0698">rRNA processing</keyword>
<protein>
    <recommendedName>
        <fullName evidence="6">Ribosomal RNA small subunit methyltransferase G</fullName>
        <ecNumber evidence="6">2.1.1.-</ecNumber>
    </recommendedName>
    <alternativeName>
        <fullName evidence="6">16S rRNA 7-methylguanosine methyltransferase</fullName>
        <shortName evidence="6">16S rRNA m7G methyltransferase</shortName>
    </alternativeName>
</protein>
<accession>A0ABS3PYE9</accession>